<sequence length="257" mass="30140">MIFDNHMHSEMSSDSKMKIEEILKVQKENNLGVTITEHVDWNYRNPNLFRCDVKAYLKAYEKYRNDTLNLGIEIGLGEEILDKNIETSNNNFDLVLGSIHIVNDKDIFNEFFQEGVTKQAGFEEYFEFTAKCIELYDCFQVLSHLDYPSRYAPFKDPEMYYEDFSDHIDTVLRTLIRKDKVLELNTRRLNDKTAFNNLNTILKRYYDLGGRYISLGSDAHKPQDIMNNFEAGLTMLNSLNLTPVTFREKKLIPLNIK</sequence>
<organism evidence="1 2">
    <name type="scientific">Inconstantimicrobium mannanitabidum</name>
    <dbReference type="NCBI Taxonomy" id="1604901"/>
    <lineage>
        <taxon>Bacteria</taxon>
        <taxon>Bacillati</taxon>
        <taxon>Bacillota</taxon>
        <taxon>Clostridia</taxon>
        <taxon>Eubacteriales</taxon>
        <taxon>Clostridiaceae</taxon>
        <taxon>Inconstantimicrobium</taxon>
    </lineage>
</organism>
<comment type="caution">
    <text evidence="1">The sequence shown here is derived from an EMBL/GenBank/DDBJ whole genome shotgun (WGS) entry which is preliminary data.</text>
</comment>
<evidence type="ECO:0000313" key="2">
    <source>
        <dbReference type="Proteomes" id="UP001058074"/>
    </source>
</evidence>
<evidence type="ECO:0000313" key="1">
    <source>
        <dbReference type="EMBL" id="GKX66937.1"/>
    </source>
</evidence>
<gene>
    <name evidence="1" type="primary">hisK_1</name>
    <name evidence="1" type="ORF">rsdtw13_21950</name>
</gene>
<keyword evidence="2" id="KW-1185">Reference proteome</keyword>
<accession>A0ACB5RCE5</accession>
<protein>
    <submittedName>
        <fullName evidence="1">Histidinol-phosphatase</fullName>
    </submittedName>
</protein>
<name>A0ACB5RCE5_9CLOT</name>
<reference evidence="1" key="1">
    <citation type="journal article" date="2025" name="Int. J. Syst. Evol. Microbiol.">
        <title>Inconstantimicrobium mannanitabidum sp. nov., a novel member of the family Clostridiaceae isolated from anoxic soil under the treatment of reductive soil disinfestation.</title>
        <authorList>
            <person name="Ueki A."/>
            <person name="Tonouchi A."/>
            <person name="Honma S."/>
            <person name="Kaku N."/>
            <person name="Ueki K."/>
        </authorList>
    </citation>
    <scope>NUCLEOTIDE SEQUENCE</scope>
    <source>
        <strain evidence="1">TW13</strain>
    </source>
</reference>
<proteinExistence type="predicted"/>
<dbReference type="EMBL" id="BROD01000001">
    <property type="protein sequence ID" value="GKX66937.1"/>
    <property type="molecule type" value="Genomic_DNA"/>
</dbReference>
<dbReference type="Proteomes" id="UP001058074">
    <property type="component" value="Unassembled WGS sequence"/>
</dbReference>